<dbReference type="Proteomes" id="UP000824002">
    <property type="component" value="Unassembled WGS sequence"/>
</dbReference>
<dbReference type="AlphaFoldDB" id="A0A9D1FKS1"/>
<feature type="domain" description="Xylose isomerase-like TIM barrel" evidence="1">
    <location>
        <begin position="43"/>
        <end position="291"/>
    </location>
</feature>
<dbReference type="EMBL" id="DVJP01000012">
    <property type="protein sequence ID" value="HIS75374.1"/>
    <property type="molecule type" value="Genomic_DNA"/>
</dbReference>
<evidence type="ECO:0000259" key="1">
    <source>
        <dbReference type="Pfam" id="PF01261"/>
    </source>
</evidence>
<reference evidence="2" key="1">
    <citation type="submission" date="2020-10" db="EMBL/GenBank/DDBJ databases">
        <authorList>
            <person name="Gilroy R."/>
        </authorList>
    </citation>
    <scope>NUCLEOTIDE SEQUENCE</scope>
    <source>
        <strain evidence="2">CHK199-13235</strain>
    </source>
</reference>
<dbReference type="GO" id="GO:0016853">
    <property type="term" value="F:isomerase activity"/>
    <property type="evidence" value="ECO:0007669"/>
    <property type="project" value="UniProtKB-KW"/>
</dbReference>
<sequence>MGNQYNKNRKRLHLKGGIAVSFQVALQVYSVREDAEKDLEGTLRKIKEMGYDGVEFAGLYGYSYEQVRDLAEKIGLVPISAHIPLNEMLENPEGVLKGYAQIGCKYAAVPYLPEELRPGTDNFEKTLQDIAMLGKVAAENGMVMLYHNHDFEFKKIGEEYGLDYMYRVIPADLLQTEIDTCWVNVAGEDPSAYVRKYAGRAPVVHLKDFYLKNREEKGDAPFYELIGNDQKAGGEDVFEFRPVGYGMQDFPAILKASEDAGAAWVVVEQDRPSMGKTPMECAQMSREYLKKLGV</sequence>
<organism evidence="2 3">
    <name type="scientific">Candidatus Merdivicinus excrementipullorum</name>
    <dbReference type="NCBI Taxonomy" id="2840867"/>
    <lineage>
        <taxon>Bacteria</taxon>
        <taxon>Bacillati</taxon>
        <taxon>Bacillota</taxon>
        <taxon>Clostridia</taxon>
        <taxon>Eubacteriales</taxon>
        <taxon>Oscillospiraceae</taxon>
        <taxon>Oscillospiraceae incertae sedis</taxon>
        <taxon>Candidatus Merdivicinus</taxon>
    </lineage>
</organism>
<name>A0A9D1FKS1_9FIRM</name>
<dbReference type="Gene3D" id="3.20.20.150">
    <property type="entry name" value="Divalent-metal-dependent TIM barrel enzymes"/>
    <property type="match status" value="1"/>
</dbReference>
<comment type="caution">
    <text evidence="2">The sequence shown here is derived from an EMBL/GenBank/DDBJ whole genome shotgun (WGS) entry which is preliminary data.</text>
</comment>
<dbReference type="Pfam" id="PF01261">
    <property type="entry name" value="AP_endonuc_2"/>
    <property type="match status" value="1"/>
</dbReference>
<reference evidence="2" key="2">
    <citation type="journal article" date="2021" name="PeerJ">
        <title>Extensive microbial diversity within the chicken gut microbiome revealed by metagenomics and culture.</title>
        <authorList>
            <person name="Gilroy R."/>
            <person name="Ravi A."/>
            <person name="Getino M."/>
            <person name="Pursley I."/>
            <person name="Horton D.L."/>
            <person name="Alikhan N.F."/>
            <person name="Baker D."/>
            <person name="Gharbi K."/>
            <person name="Hall N."/>
            <person name="Watson M."/>
            <person name="Adriaenssens E.M."/>
            <person name="Foster-Nyarko E."/>
            <person name="Jarju S."/>
            <person name="Secka A."/>
            <person name="Antonio M."/>
            <person name="Oren A."/>
            <person name="Chaudhuri R.R."/>
            <person name="La Ragione R."/>
            <person name="Hildebrand F."/>
            <person name="Pallen M.J."/>
        </authorList>
    </citation>
    <scope>NUCLEOTIDE SEQUENCE</scope>
    <source>
        <strain evidence="2">CHK199-13235</strain>
    </source>
</reference>
<protein>
    <submittedName>
        <fullName evidence="2">Sugar phosphate isomerase/epimerase</fullName>
    </submittedName>
</protein>
<keyword evidence="2" id="KW-0413">Isomerase</keyword>
<dbReference type="PANTHER" id="PTHR12110:SF41">
    <property type="entry name" value="INOSOSE DEHYDRATASE"/>
    <property type="match status" value="1"/>
</dbReference>
<evidence type="ECO:0000313" key="3">
    <source>
        <dbReference type="Proteomes" id="UP000824002"/>
    </source>
</evidence>
<dbReference type="InterPro" id="IPR050312">
    <property type="entry name" value="IolE/XylAMocC-like"/>
</dbReference>
<dbReference type="InterPro" id="IPR013022">
    <property type="entry name" value="Xyl_isomerase-like_TIM-brl"/>
</dbReference>
<dbReference type="PANTHER" id="PTHR12110">
    <property type="entry name" value="HYDROXYPYRUVATE ISOMERASE"/>
    <property type="match status" value="1"/>
</dbReference>
<proteinExistence type="predicted"/>
<evidence type="ECO:0000313" key="2">
    <source>
        <dbReference type="EMBL" id="HIS75374.1"/>
    </source>
</evidence>
<dbReference type="SUPFAM" id="SSF51658">
    <property type="entry name" value="Xylose isomerase-like"/>
    <property type="match status" value="1"/>
</dbReference>
<gene>
    <name evidence="2" type="ORF">IAB51_01050</name>
</gene>
<accession>A0A9D1FKS1</accession>
<dbReference type="InterPro" id="IPR036237">
    <property type="entry name" value="Xyl_isomerase-like_sf"/>
</dbReference>